<dbReference type="AlphaFoldDB" id="A0A371CXR8"/>
<organism evidence="1 2">
    <name type="scientific">Lentinus brumalis</name>
    <dbReference type="NCBI Taxonomy" id="2498619"/>
    <lineage>
        <taxon>Eukaryota</taxon>
        <taxon>Fungi</taxon>
        <taxon>Dikarya</taxon>
        <taxon>Basidiomycota</taxon>
        <taxon>Agaricomycotina</taxon>
        <taxon>Agaricomycetes</taxon>
        <taxon>Polyporales</taxon>
        <taxon>Polyporaceae</taxon>
        <taxon>Lentinus</taxon>
    </lineage>
</organism>
<name>A0A371CXR8_9APHY</name>
<dbReference type="Proteomes" id="UP000256964">
    <property type="component" value="Unassembled WGS sequence"/>
</dbReference>
<evidence type="ECO:0000313" key="1">
    <source>
        <dbReference type="EMBL" id="RDX45049.1"/>
    </source>
</evidence>
<sequence length="190" mass="21292">MVHTTLPLSALEHLSISTRDPALLPIILPHVPRPVDLRVATSVSWSGGVEDRHSAQISEALCMALGQSSSLLCRCLHTLALQSCWGTTPGVLSPPSLIDIAITRERLGCRLRRMIIQRSRYRKTEDEPGSRQLFADAFMSLDRHVDEVVLLAEGRPGAMDTGRVRPEWAMPEAERYWKLGHELKAPERLW</sequence>
<proteinExistence type="predicted"/>
<accession>A0A371CXR8</accession>
<evidence type="ECO:0000313" key="2">
    <source>
        <dbReference type="Proteomes" id="UP000256964"/>
    </source>
</evidence>
<gene>
    <name evidence="1" type="ORF">OH76DRAFT_1026318</name>
</gene>
<protein>
    <submittedName>
        <fullName evidence="1">Uncharacterized protein</fullName>
    </submittedName>
</protein>
<dbReference type="EMBL" id="KZ857442">
    <property type="protein sequence ID" value="RDX45049.1"/>
    <property type="molecule type" value="Genomic_DNA"/>
</dbReference>
<reference evidence="1 2" key="1">
    <citation type="journal article" date="2018" name="Biotechnol. Biofuels">
        <title>Integrative visual omics of the white-rot fungus Polyporus brumalis exposes the biotechnological potential of its oxidative enzymes for delignifying raw plant biomass.</title>
        <authorList>
            <person name="Miyauchi S."/>
            <person name="Rancon A."/>
            <person name="Drula E."/>
            <person name="Hage H."/>
            <person name="Chaduli D."/>
            <person name="Favel A."/>
            <person name="Grisel S."/>
            <person name="Henrissat B."/>
            <person name="Herpoel-Gimbert I."/>
            <person name="Ruiz-Duenas F.J."/>
            <person name="Chevret D."/>
            <person name="Hainaut M."/>
            <person name="Lin J."/>
            <person name="Wang M."/>
            <person name="Pangilinan J."/>
            <person name="Lipzen A."/>
            <person name="Lesage-Meessen L."/>
            <person name="Navarro D."/>
            <person name="Riley R."/>
            <person name="Grigoriev I.V."/>
            <person name="Zhou S."/>
            <person name="Raouche S."/>
            <person name="Rosso M.N."/>
        </authorList>
    </citation>
    <scope>NUCLEOTIDE SEQUENCE [LARGE SCALE GENOMIC DNA]</scope>
    <source>
        <strain evidence="1 2">BRFM 1820</strain>
    </source>
</reference>
<keyword evidence="2" id="KW-1185">Reference proteome</keyword>